<evidence type="ECO:0000256" key="5">
    <source>
        <dbReference type="SAM" id="MobiDB-lite"/>
    </source>
</evidence>
<evidence type="ECO:0000256" key="2">
    <source>
        <dbReference type="ARBA" id="ARBA00022692"/>
    </source>
</evidence>
<evidence type="ECO:0000313" key="7">
    <source>
        <dbReference type="EMBL" id="KKY33934.1"/>
    </source>
</evidence>
<protein>
    <submittedName>
        <fullName evidence="7">Putative ankyrin repeat protein</fullName>
    </submittedName>
</protein>
<keyword evidence="2 6" id="KW-0812">Transmembrane</keyword>
<feature type="compositionally biased region" description="Basic and acidic residues" evidence="5">
    <location>
        <begin position="296"/>
        <end position="309"/>
    </location>
</feature>
<comment type="subcellular location">
    <subcellularLocation>
        <location evidence="1">Membrane</location>
        <topology evidence="1">Multi-pass membrane protein</topology>
    </subcellularLocation>
</comment>
<reference evidence="7 8" key="1">
    <citation type="submission" date="2015-05" db="EMBL/GenBank/DDBJ databases">
        <title>Distinctive expansion of gene families associated with plant cell wall degradation and secondary metabolism in the genomes of grapevine trunk pathogens.</title>
        <authorList>
            <person name="Lawrence D.P."/>
            <person name="Travadon R."/>
            <person name="Rolshausen P.E."/>
            <person name="Baumgartner K."/>
        </authorList>
    </citation>
    <scope>NUCLEOTIDE SEQUENCE [LARGE SCALE GENOMIC DNA]</scope>
    <source>
        <strain evidence="7">DA912</strain>
    </source>
</reference>
<keyword evidence="8" id="KW-1185">Reference proteome</keyword>
<dbReference type="AlphaFoldDB" id="A0A0G2FIM3"/>
<evidence type="ECO:0000313" key="8">
    <source>
        <dbReference type="Proteomes" id="UP000034680"/>
    </source>
</evidence>
<dbReference type="Gene3D" id="1.20.58.340">
    <property type="entry name" value="Magnesium transport protein CorA, transmembrane region"/>
    <property type="match status" value="1"/>
</dbReference>
<dbReference type="InterPro" id="IPR002523">
    <property type="entry name" value="MgTranspt_CorA/ZnTranspt_ZntB"/>
</dbReference>
<comment type="caution">
    <text evidence="7">The sequence shown here is derived from an EMBL/GenBank/DDBJ whole genome shotgun (WGS) entry which is preliminary data.</text>
</comment>
<dbReference type="PANTHER" id="PTHR47685">
    <property type="entry name" value="MAGNESIUM TRANSPORT PROTEIN CORA"/>
    <property type="match status" value="1"/>
</dbReference>
<name>A0A0G2FIM3_9PEZI</name>
<proteinExistence type="predicted"/>
<accession>A0A0G2FIM3</accession>
<dbReference type="Pfam" id="PF01544">
    <property type="entry name" value="CorA"/>
    <property type="match status" value="1"/>
</dbReference>
<dbReference type="SUPFAM" id="SSF144083">
    <property type="entry name" value="Magnesium transport protein CorA, transmembrane region"/>
    <property type="match status" value="1"/>
</dbReference>
<dbReference type="PANTHER" id="PTHR47685:SF1">
    <property type="entry name" value="MAGNESIUM TRANSPORT PROTEIN CORA"/>
    <property type="match status" value="1"/>
</dbReference>
<dbReference type="GO" id="GO:0046873">
    <property type="term" value="F:metal ion transmembrane transporter activity"/>
    <property type="evidence" value="ECO:0007669"/>
    <property type="project" value="InterPro"/>
</dbReference>
<dbReference type="EMBL" id="LCUC01000223">
    <property type="protein sequence ID" value="KKY33934.1"/>
    <property type="molecule type" value="Genomic_DNA"/>
</dbReference>
<evidence type="ECO:0000256" key="6">
    <source>
        <dbReference type="SAM" id="Phobius"/>
    </source>
</evidence>
<feature type="region of interest" description="Disordered" evidence="5">
    <location>
        <begin position="296"/>
        <end position="316"/>
    </location>
</feature>
<dbReference type="STRING" id="1214573.A0A0G2FIM3"/>
<evidence type="ECO:0000256" key="1">
    <source>
        <dbReference type="ARBA" id="ARBA00004141"/>
    </source>
</evidence>
<evidence type="ECO:0000256" key="3">
    <source>
        <dbReference type="ARBA" id="ARBA00022989"/>
    </source>
</evidence>
<keyword evidence="4 6" id="KW-0472">Membrane</keyword>
<dbReference type="InterPro" id="IPR050829">
    <property type="entry name" value="CorA_MIT"/>
</dbReference>
<feature type="transmembrane region" description="Helical" evidence="6">
    <location>
        <begin position="201"/>
        <end position="223"/>
    </location>
</feature>
<gene>
    <name evidence="7" type="ORF">UCDDA912_g06099</name>
</gene>
<dbReference type="InterPro" id="IPR045863">
    <property type="entry name" value="CorA_TM1_TM2"/>
</dbReference>
<dbReference type="Proteomes" id="UP000034680">
    <property type="component" value="Unassembled WGS sequence"/>
</dbReference>
<evidence type="ECO:0000256" key="4">
    <source>
        <dbReference type="ARBA" id="ARBA00023136"/>
    </source>
</evidence>
<keyword evidence="3 6" id="KW-1133">Transmembrane helix</keyword>
<dbReference type="GO" id="GO:0016020">
    <property type="term" value="C:membrane"/>
    <property type="evidence" value="ECO:0007669"/>
    <property type="project" value="UniProtKB-SubCell"/>
</dbReference>
<organism evidence="7 8">
    <name type="scientific">Diaporthe ampelina</name>
    <dbReference type="NCBI Taxonomy" id="1214573"/>
    <lineage>
        <taxon>Eukaryota</taxon>
        <taxon>Fungi</taxon>
        <taxon>Dikarya</taxon>
        <taxon>Ascomycota</taxon>
        <taxon>Pezizomycotina</taxon>
        <taxon>Sordariomycetes</taxon>
        <taxon>Sordariomycetidae</taxon>
        <taxon>Diaporthales</taxon>
        <taxon>Diaporthaceae</taxon>
        <taxon>Diaporthe</taxon>
    </lineage>
</organism>
<dbReference type="OrthoDB" id="341259at2759"/>
<reference evidence="7 8" key="2">
    <citation type="submission" date="2015-05" db="EMBL/GenBank/DDBJ databases">
        <authorList>
            <person name="Morales-Cruz A."/>
            <person name="Amrine K.C."/>
            <person name="Cantu D."/>
        </authorList>
    </citation>
    <scope>NUCLEOTIDE SEQUENCE [LARGE SCALE GENOMIC DNA]</scope>
    <source>
        <strain evidence="7">DA912</strain>
    </source>
</reference>
<sequence length="377" mass="43190">MEGQDPRIRDAVLKHGKGAVLTVSDMALVILSEPQDGTLLVMQLFRQAIRDVATKHSFGAEQYWEWARIFSRLAHTDVDNGLSDLIVPFLDIGKEGELQGQIRSVVRDLQIMLHITREQLEVMQKFERCMLQFSRGKNTVNMEPLLTEIQNCIQDLEDMGRTAEGISTSLDYLISLKQQQVTVVQAWQSMKEAEDTRKQNVTLLVFTVVTVVFLPMSFISSVFGMNNKEIAGRDSPMTLADQFKWMTITYYLAFGNPWRVSRDIFRWIYMKCGMYQVFAPRDLTLGTLRDRYKDRSKRKEAEQAWERRRSAQMAKDNQERRAALRRAAVVVQQPPEAVSTDTPIMTPVTSDEPSTGMFAVYQEMASTPIKTVTRTPN</sequence>